<feature type="transmembrane region" description="Helical" evidence="1">
    <location>
        <begin position="235"/>
        <end position="253"/>
    </location>
</feature>
<dbReference type="EMBL" id="CATOUU010000496">
    <property type="protein sequence ID" value="CAI9931730.1"/>
    <property type="molecule type" value="Genomic_DNA"/>
</dbReference>
<reference evidence="3 4" key="2">
    <citation type="submission" date="2024-07" db="EMBL/GenBank/DDBJ databases">
        <authorList>
            <person name="Akdeniz Z."/>
        </authorList>
    </citation>
    <scope>NUCLEOTIDE SEQUENCE [LARGE SCALE GENOMIC DNA]</scope>
</reference>
<dbReference type="AlphaFoldDB" id="A0AA86P7D5"/>
<evidence type="ECO:0000313" key="3">
    <source>
        <dbReference type="EMBL" id="CAL6108762.1"/>
    </source>
</evidence>
<dbReference type="EMBL" id="CAXDID020000657">
    <property type="protein sequence ID" value="CAL6108762.1"/>
    <property type="molecule type" value="Genomic_DNA"/>
</dbReference>
<organism evidence="2">
    <name type="scientific">Hexamita inflata</name>
    <dbReference type="NCBI Taxonomy" id="28002"/>
    <lineage>
        <taxon>Eukaryota</taxon>
        <taxon>Metamonada</taxon>
        <taxon>Diplomonadida</taxon>
        <taxon>Hexamitidae</taxon>
        <taxon>Hexamitinae</taxon>
        <taxon>Hexamita</taxon>
    </lineage>
</organism>
<feature type="transmembrane region" description="Helical" evidence="1">
    <location>
        <begin position="106"/>
        <end position="125"/>
    </location>
</feature>
<dbReference type="Proteomes" id="UP001642409">
    <property type="component" value="Unassembled WGS sequence"/>
</dbReference>
<sequence>MFMYYRPLKINANVQHREAQYNDLATKCLKRYQLLFVAKFVINKKNTTTMQIDKVPKKPLLMYFSISIPILDSFIFFSGYYPQSNAELNNPAKQEPPSIVVFRTLYIYRKTSSVWIVLLTTIRNYNINIKLPRIKYARVMVIFNYTLGSFNITFIIIVNKFKNEELAMQCIVLPQELDVSENTSTGIYKNSVVQLVQLEQLNFENQSSDKETKKINNKGIYYRKYIYKNALMRLYGLYLHLLSYICEVIYVNCKSLYKRKSINSKLSKIYYFNQQLLSIV</sequence>
<protein>
    <submittedName>
        <fullName evidence="3">Hypothetical_protein</fullName>
    </submittedName>
</protein>
<keyword evidence="4" id="KW-1185">Reference proteome</keyword>
<evidence type="ECO:0000313" key="4">
    <source>
        <dbReference type="Proteomes" id="UP001642409"/>
    </source>
</evidence>
<proteinExistence type="predicted"/>
<name>A0AA86P7D5_9EUKA</name>
<keyword evidence="1" id="KW-0812">Transmembrane</keyword>
<feature type="transmembrane region" description="Helical" evidence="1">
    <location>
        <begin position="60"/>
        <end position="81"/>
    </location>
</feature>
<evidence type="ECO:0000256" key="1">
    <source>
        <dbReference type="SAM" id="Phobius"/>
    </source>
</evidence>
<comment type="caution">
    <text evidence="2">The sequence shown here is derived from an EMBL/GenBank/DDBJ whole genome shotgun (WGS) entry which is preliminary data.</text>
</comment>
<evidence type="ECO:0000313" key="2">
    <source>
        <dbReference type="EMBL" id="CAI9931730.1"/>
    </source>
</evidence>
<keyword evidence="1" id="KW-1133">Transmembrane helix</keyword>
<keyword evidence="1" id="KW-0472">Membrane</keyword>
<reference evidence="2" key="1">
    <citation type="submission" date="2023-06" db="EMBL/GenBank/DDBJ databases">
        <authorList>
            <person name="Kurt Z."/>
        </authorList>
    </citation>
    <scope>NUCLEOTIDE SEQUENCE</scope>
</reference>
<gene>
    <name evidence="2" type="ORF">HINF_LOCUS19375</name>
    <name evidence="3" type="ORF">HINF_LOCUS75121</name>
</gene>
<accession>A0AA86P7D5</accession>
<feature type="transmembrane region" description="Helical" evidence="1">
    <location>
        <begin position="137"/>
        <end position="158"/>
    </location>
</feature>